<accession>A0A4U6UD37</accession>
<dbReference type="InterPro" id="IPR012871">
    <property type="entry name" value="DUF1668_ORYSA"/>
</dbReference>
<dbReference type="Proteomes" id="UP000298652">
    <property type="component" value="Chromosome 5"/>
</dbReference>
<dbReference type="EMBL" id="CM016556">
    <property type="protein sequence ID" value="TKW13911.1"/>
    <property type="molecule type" value="Genomic_DNA"/>
</dbReference>
<feature type="compositionally biased region" description="Basic and acidic residues" evidence="1">
    <location>
        <begin position="409"/>
        <end position="418"/>
    </location>
</feature>
<reference evidence="2" key="1">
    <citation type="submission" date="2019-03" db="EMBL/GenBank/DDBJ databases">
        <title>WGS assembly of Setaria viridis.</title>
        <authorList>
            <person name="Huang P."/>
            <person name="Jenkins J."/>
            <person name="Grimwood J."/>
            <person name="Barry K."/>
            <person name="Healey A."/>
            <person name="Mamidi S."/>
            <person name="Sreedasyam A."/>
            <person name="Shu S."/>
            <person name="Feldman M."/>
            <person name="Wu J."/>
            <person name="Yu Y."/>
            <person name="Chen C."/>
            <person name="Johnson J."/>
            <person name="Rokhsar D."/>
            <person name="Baxter I."/>
            <person name="Schmutz J."/>
            <person name="Brutnell T."/>
            <person name="Kellogg E."/>
        </authorList>
    </citation>
    <scope>NUCLEOTIDE SEQUENCE [LARGE SCALE GENOMIC DNA]</scope>
</reference>
<feature type="compositionally biased region" description="Polar residues" evidence="1">
    <location>
        <begin position="1"/>
        <end position="20"/>
    </location>
</feature>
<dbReference type="Gramene" id="TKW13911">
    <property type="protein sequence ID" value="TKW13911"/>
    <property type="gene ID" value="SEVIR_5G132100v2"/>
</dbReference>
<sequence>MAKLSATATRTSPGATTNGAPTEPTLHAVHRLEAGRTAVCLRGQRGGTGWVQTRCRQATGHTIQPPRYLQARDGWIEDGKIIARYNENCEDMSSSKRHLYLVLEDWEQGYTIRKIDVESFDAASGDGGGGIDANKDPEALPEPPVIRVEAEHGQAALFTALGTRILALQRSAGAGVPVFDTATLGLAVAPQPQGDALANSPTLVAIGGDRIYGLEGTKAAAAAGDRELRHFEVLRAPAPPGRTLWSWSAVPAPPPFNPSSVLCHAAHPDGRTVFFSAECAAGSKAGGSGTFSFNTQRLEWTCHGNWLLPFTGQAHYDAKLDAWVGICGGDTDTDGDDAGAARGRVCSCGVVAPGRRRVPAPECKLGAEPLFCEDEKRHVGAALVYMGDSRFCLLECVKPKPRAARTKKVWKEKPRESNGHSPTDPSDHLLHVTAFGLKYGDQGELTAAAARRQRRSYAVPQNAAKFLEKPVAFWM</sequence>
<name>A0A4U6UD37_SETVI</name>
<dbReference type="PANTHER" id="PTHR33085:SF60">
    <property type="entry name" value="OS04G0422800 PROTEIN"/>
    <property type="match status" value="1"/>
</dbReference>
<dbReference type="Pfam" id="PF07893">
    <property type="entry name" value="DUF1668"/>
    <property type="match status" value="1"/>
</dbReference>
<proteinExistence type="predicted"/>
<evidence type="ECO:0000313" key="2">
    <source>
        <dbReference type="EMBL" id="TKW13911.1"/>
    </source>
</evidence>
<dbReference type="OMA" id="MDEYYFE"/>
<gene>
    <name evidence="2" type="ORF">SEVIR_5G132100v2</name>
</gene>
<evidence type="ECO:0000256" key="1">
    <source>
        <dbReference type="SAM" id="MobiDB-lite"/>
    </source>
</evidence>
<keyword evidence="3" id="KW-1185">Reference proteome</keyword>
<protein>
    <submittedName>
        <fullName evidence="2">Uncharacterized protein</fullName>
    </submittedName>
</protein>
<organism evidence="2 3">
    <name type="scientific">Setaria viridis</name>
    <name type="common">Green bristlegrass</name>
    <name type="synonym">Setaria italica subsp. viridis</name>
    <dbReference type="NCBI Taxonomy" id="4556"/>
    <lineage>
        <taxon>Eukaryota</taxon>
        <taxon>Viridiplantae</taxon>
        <taxon>Streptophyta</taxon>
        <taxon>Embryophyta</taxon>
        <taxon>Tracheophyta</taxon>
        <taxon>Spermatophyta</taxon>
        <taxon>Magnoliopsida</taxon>
        <taxon>Liliopsida</taxon>
        <taxon>Poales</taxon>
        <taxon>Poaceae</taxon>
        <taxon>PACMAD clade</taxon>
        <taxon>Panicoideae</taxon>
        <taxon>Panicodae</taxon>
        <taxon>Paniceae</taxon>
        <taxon>Cenchrinae</taxon>
        <taxon>Setaria</taxon>
    </lineage>
</organism>
<evidence type="ECO:0000313" key="3">
    <source>
        <dbReference type="Proteomes" id="UP000298652"/>
    </source>
</evidence>
<feature type="region of interest" description="Disordered" evidence="1">
    <location>
        <begin position="1"/>
        <end position="24"/>
    </location>
</feature>
<dbReference type="AlphaFoldDB" id="A0A4U6UD37"/>
<dbReference type="PANTHER" id="PTHR33085">
    <property type="entry name" value="OS12G0113100 PROTEIN-RELATED"/>
    <property type="match status" value="1"/>
</dbReference>
<feature type="region of interest" description="Disordered" evidence="1">
    <location>
        <begin position="405"/>
        <end position="428"/>
    </location>
</feature>